<dbReference type="EMBL" id="WNXH01000015">
    <property type="protein sequence ID" value="MYN70290.1"/>
    <property type="molecule type" value="Genomic_DNA"/>
</dbReference>
<comment type="caution">
    <text evidence="3">The sequence shown here is derived from an EMBL/GenBank/DDBJ whole genome shotgun (WGS) entry which is preliminary data.</text>
</comment>
<dbReference type="NCBIfam" id="TIGR03949">
    <property type="entry name" value="bact_IIb_cerein"/>
    <property type="match status" value="1"/>
</dbReference>
<dbReference type="GeneID" id="78826132"/>
<protein>
    <submittedName>
        <fullName evidence="3">Class IIb bacteriocin, lactobin A/cerein 7B family</fullName>
    </submittedName>
</protein>
<dbReference type="Proteomes" id="UP000483765">
    <property type="component" value="Unassembled WGS sequence"/>
</dbReference>
<gene>
    <name evidence="3" type="ORF">GLP18_08715</name>
    <name evidence="2" type="ORF">NOL15_08550</name>
</gene>
<proteinExistence type="predicted"/>
<reference evidence="3 4" key="1">
    <citation type="submission" date="2019-11" db="EMBL/GenBank/DDBJ databases">
        <title>Divergent Streptococcus suis from cattle.</title>
        <authorList>
            <person name="Williamson C."/>
        </authorList>
    </citation>
    <scope>NUCLEOTIDE SEQUENCE [LARGE SCALE GENOMIC DNA]</scope>
    <source>
        <strain evidence="3 4">10-36905</strain>
    </source>
</reference>
<evidence type="ECO:0000256" key="1">
    <source>
        <dbReference type="SAM" id="Phobius"/>
    </source>
</evidence>
<sequence length="50" mass="5268">MTKFETLDNLNTNFVTLSENELMELEGGIAPAIIYGGAVAGGLLLGWLLG</sequence>
<dbReference type="EMBL" id="JANFML010000030">
    <property type="protein sequence ID" value="MDG4512875.1"/>
    <property type="molecule type" value="Genomic_DNA"/>
</dbReference>
<evidence type="ECO:0000313" key="2">
    <source>
        <dbReference type="EMBL" id="MDG4512875.1"/>
    </source>
</evidence>
<dbReference type="InterPro" id="IPR023991">
    <property type="entry name" value="Bacteriocin_IIb_lactobn/cerein"/>
</dbReference>
<dbReference type="RefSeq" id="WP_079269043.1">
    <property type="nucleotide sequence ID" value="NZ_JAIMEP010000004.1"/>
</dbReference>
<keyword evidence="1" id="KW-0472">Membrane</keyword>
<reference evidence="2" key="2">
    <citation type="submission" date="2022-07" db="EMBL/GenBank/DDBJ databases">
        <title>Whole Genome Sequencing of Streptococcus suis.</title>
        <authorList>
            <person name="Dai X."/>
            <person name="Huang J."/>
            <person name="Wang L."/>
        </authorList>
    </citation>
    <scope>NUCLEOTIDE SEQUENCE</scope>
    <source>
        <strain evidence="2">SFB2</strain>
    </source>
</reference>
<name>A0A6L8MYR9_STRSU</name>
<organism evidence="3 4">
    <name type="scientific">Streptococcus suis</name>
    <dbReference type="NCBI Taxonomy" id="1307"/>
    <lineage>
        <taxon>Bacteria</taxon>
        <taxon>Bacillati</taxon>
        <taxon>Bacillota</taxon>
        <taxon>Bacilli</taxon>
        <taxon>Lactobacillales</taxon>
        <taxon>Streptococcaceae</taxon>
        <taxon>Streptococcus</taxon>
    </lineage>
</organism>
<dbReference type="Proteomes" id="UP001152879">
    <property type="component" value="Unassembled WGS sequence"/>
</dbReference>
<keyword evidence="1" id="KW-0812">Transmembrane</keyword>
<accession>A0A6L8MYR9</accession>
<dbReference type="AlphaFoldDB" id="A0A6L8MYR9"/>
<feature type="transmembrane region" description="Helical" evidence="1">
    <location>
        <begin position="29"/>
        <end position="49"/>
    </location>
</feature>
<evidence type="ECO:0000313" key="3">
    <source>
        <dbReference type="EMBL" id="MYN70290.1"/>
    </source>
</evidence>
<keyword evidence="1" id="KW-1133">Transmembrane helix</keyword>
<evidence type="ECO:0000313" key="4">
    <source>
        <dbReference type="Proteomes" id="UP000483765"/>
    </source>
</evidence>